<comment type="caution">
    <text evidence="1">The sequence shown here is derived from an EMBL/GenBank/DDBJ whole genome shotgun (WGS) entry which is preliminary data.</text>
</comment>
<evidence type="ECO:0000313" key="2">
    <source>
        <dbReference type="Proteomes" id="UP000664218"/>
    </source>
</evidence>
<protein>
    <submittedName>
        <fullName evidence="1">Uncharacterized protein</fullName>
    </submittedName>
</protein>
<evidence type="ECO:0000313" key="1">
    <source>
        <dbReference type="EMBL" id="MBO1264507.1"/>
    </source>
</evidence>
<reference evidence="1" key="1">
    <citation type="submission" date="2021-03" db="EMBL/GenBank/DDBJ databases">
        <title>Proteiniclasticum marinus sp. nov., isolated from tidal flat sediment.</title>
        <authorList>
            <person name="Namirimu T."/>
            <person name="Yang J.-A."/>
            <person name="Yang S.-H."/>
            <person name="Kim Y.-J."/>
            <person name="Kwon K.K."/>
        </authorList>
    </citation>
    <scope>NUCLEOTIDE SEQUENCE</scope>
    <source>
        <strain evidence="1">SCR006</strain>
    </source>
</reference>
<keyword evidence="2" id="KW-1185">Reference proteome</keyword>
<name>A0A939KFI8_9CLOT</name>
<dbReference type="PROSITE" id="PS51257">
    <property type="entry name" value="PROKAR_LIPOPROTEIN"/>
    <property type="match status" value="1"/>
</dbReference>
<organism evidence="1 2">
    <name type="scientific">Proteiniclasticum aestuarii</name>
    <dbReference type="NCBI Taxonomy" id="2817862"/>
    <lineage>
        <taxon>Bacteria</taxon>
        <taxon>Bacillati</taxon>
        <taxon>Bacillota</taxon>
        <taxon>Clostridia</taxon>
        <taxon>Eubacteriales</taxon>
        <taxon>Clostridiaceae</taxon>
        <taxon>Proteiniclasticum</taxon>
    </lineage>
</organism>
<dbReference type="AlphaFoldDB" id="A0A939KFI8"/>
<accession>A0A939KFI8</accession>
<dbReference type="Proteomes" id="UP000664218">
    <property type="component" value="Unassembled WGS sequence"/>
</dbReference>
<dbReference type="RefSeq" id="WP_207599016.1">
    <property type="nucleotide sequence ID" value="NZ_JAFNJU010000003.1"/>
</dbReference>
<proteinExistence type="predicted"/>
<sequence>MKKILMLVLTMLVVTGCSQEPQFENGDSNKSDTMQKETIVDITDGEPWVYNGSLGEAELEETKDIFFVNDTFDMTENKIEATLSKLYYEEEGLFVELNITNGKNDLVDTISIDKFSLIELLEEEEENTEITIAENLKIGEFNNLNLSSGHNTIVSFVIPDEYLLADAFNFKTMSYLIEISVGV</sequence>
<dbReference type="EMBL" id="JAFNJU010000003">
    <property type="protein sequence ID" value="MBO1264507.1"/>
    <property type="molecule type" value="Genomic_DNA"/>
</dbReference>
<gene>
    <name evidence="1" type="ORF">J3A84_05565</name>
</gene>